<sequence>MAGRGHGRGHNDLLAQMAVVLQKLNQNVNQNPNQHPIPPRGPVEYRGLDVFCKHYTSQFQGRFAHDDAVEHEILSGLGFCFYSVQALYLKRIFTSALNVFTLVLFKFLNSVLFFVRNLGFVEINSNVRFKWFQE</sequence>
<accession>A0AAV1Y474</accession>
<keyword evidence="3" id="KW-1185">Reference proteome</keyword>
<dbReference type="EMBL" id="CAXHTB010000021">
    <property type="protein sequence ID" value="CAL0328458.1"/>
    <property type="molecule type" value="Genomic_DNA"/>
</dbReference>
<reference evidence="2 3" key="1">
    <citation type="submission" date="2024-03" db="EMBL/GenBank/DDBJ databases">
        <authorList>
            <person name="Martinez-Hernandez J."/>
        </authorList>
    </citation>
    <scope>NUCLEOTIDE SEQUENCE [LARGE SCALE GENOMIC DNA]</scope>
</reference>
<dbReference type="Proteomes" id="UP001497480">
    <property type="component" value="Unassembled WGS sequence"/>
</dbReference>
<dbReference type="AlphaFoldDB" id="A0AAV1Y474"/>
<keyword evidence="1" id="KW-0472">Membrane</keyword>
<gene>
    <name evidence="2" type="ORF">LLUT_LOCUS29518</name>
</gene>
<evidence type="ECO:0000313" key="2">
    <source>
        <dbReference type="EMBL" id="CAL0328458.1"/>
    </source>
</evidence>
<comment type="caution">
    <text evidence="2">The sequence shown here is derived from an EMBL/GenBank/DDBJ whole genome shotgun (WGS) entry which is preliminary data.</text>
</comment>
<evidence type="ECO:0000256" key="1">
    <source>
        <dbReference type="SAM" id="Phobius"/>
    </source>
</evidence>
<name>A0AAV1Y474_LUPLU</name>
<protein>
    <submittedName>
        <fullName evidence="2">Uncharacterized protein</fullName>
    </submittedName>
</protein>
<feature type="transmembrane region" description="Helical" evidence="1">
    <location>
        <begin position="92"/>
        <end position="115"/>
    </location>
</feature>
<keyword evidence="1" id="KW-0812">Transmembrane</keyword>
<keyword evidence="1" id="KW-1133">Transmembrane helix</keyword>
<proteinExistence type="predicted"/>
<organism evidence="2 3">
    <name type="scientific">Lupinus luteus</name>
    <name type="common">European yellow lupine</name>
    <dbReference type="NCBI Taxonomy" id="3873"/>
    <lineage>
        <taxon>Eukaryota</taxon>
        <taxon>Viridiplantae</taxon>
        <taxon>Streptophyta</taxon>
        <taxon>Embryophyta</taxon>
        <taxon>Tracheophyta</taxon>
        <taxon>Spermatophyta</taxon>
        <taxon>Magnoliopsida</taxon>
        <taxon>eudicotyledons</taxon>
        <taxon>Gunneridae</taxon>
        <taxon>Pentapetalae</taxon>
        <taxon>rosids</taxon>
        <taxon>fabids</taxon>
        <taxon>Fabales</taxon>
        <taxon>Fabaceae</taxon>
        <taxon>Papilionoideae</taxon>
        <taxon>50 kb inversion clade</taxon>
        <taxon>genistoids sensu lato</taxon>
        <taxon>core genistoids</taxon>
        <taxon>Genisteae</taxon>
        <taxon>Lupinus</taxon>
    </lineage>
</organism>
<evidence type="ECO:0000313" key="3">
    <source>
        <dbReference type="Proteomes" id="UP001497480"/>
    </source>
</evidence>